<evidence type="ECO:0000313" key="1">
    <source>
        <dbReference type="EMBL" id="JAE11311.1"/>
    </source>
</evidence>
<dbReference type="AlphaFoldDB" id="A0A0A9FMF0"/>
<reference evidence="1" key="2">
    <citation type="journal article" date="2015" name="Data Brief">
        <title>Shoot transcriptome of the giant reed, Arundo donax.</title>
        <authorList>
            <person name="Barrero R.A."/>
            <person name="Guerrero F.D."/>
            <person name="Moolhuijzen P."/>
            <person name="Goolsby J.A."/>
            <person name="Tidwell J."/>
            <person name="Bellgard S.E."/>
            <person name="Bellgard M.I."/>
        </authorList>
    </citation>
    <scope>NUCLEOTIDE SEQUENCE</scope>
    <source>
        <tissue evidence="1">Shoot tissue taken approximately 20 cm above the soil surface</tissue>
    </source>
</reference>
<sequence>MRMVLNRAKMGWVQHMVCWNHVSHH</sequence>
<name>A0A0A9FMF0_ARUDO</name>
<dbReference type="EMBL" id="GBRH01186585">
    <property type="protein sequence ID" value="JAE11311.1"/>
    <property type="molecule type" value="Transcribed_RNA"/>
</dbReference>
<organism evidence="1">
    <name type="scientific">Arundo donax</name>
    <name type="common">Giant reed</name>
    <name type="synonym">Donax arundinaceus</name>
    <dbReference type="NCBI Taxonomy" id="35708"/>
    <lineage>
        <taxon>Eukaryota</taxon>
        <taxon>Viridiplantae</taxon>
        <taxon>Streptophyta</taxon>
        <taxon>Embryophyta</taxon>
        <taxon>Tracheophyta</taxon>
        <taxon>Spermatophyta</taxon>
        <taxon>Magnoliopsida</taxon>
        <taxon>Liliopsida</taxon>
        <taxon>Poales</taxon>
        <taxon>Poaceae</taxon>
        <taxon>PACMAD clade</taxon>
        <taxon>Arundinoideae</taxon>
        <taxon>Arundineae</taxon>
        <taxon>Arundo</taxon>
    </lineage>
</organism>
<proteinExistence type="predicted"/>
<accession>A0A0A9FMF0</accession>
<reference evidence="1" key="1">
    <citation type="submission" date="2014-09" db="EMBL/GenBank/DDBJ databases">
        <authorList>
            <person name="Magalhaes I.L.F."/>
            <person name="Oliveira U."/>
            <person name="Santos F.R."/>
            <person name="Vidigal T.H.D.A."/>
            <person name="Brescovit A.D."/>
            <person name="Santos A.J."/>
        </authorList>
    </citation>
    <scope>NUCLEOTIDE SEQUENCE</scope>
    <source>
        <tissue evidence="1">Shoot tissue taken approximately 20 cm above the soil surface</tissue>
    </source>
</reference>
<protein>
    <submittedName>
        <fullName evidence="1">Uncharacterized protein</fullName>
    </submittedName>
</protein>